<feature type="compositionally biased region" description="Low complexity" evidence="1">
    <location>
        <begin position="167"/>
        <end position="186"/>
    </location>
</feature>
<reference evidence="2 3" key="1">
    <citation type="submission" date="2022-03" db="EMBL/GenBank/DDBJ databases">
        <authorList>
            <person name="Macdonald S."/>
            <person name="Ahmed S."/>
            <person name="Newling K."/>
        </authorList>
    </citation>
    <scope>NUCLEOTIDE SEQUENCE [LARGE SCALE GENOMIC DNA]</scope>
</reference>
<name>A0ABC8LTN4_ERUVS</name>
<dbReference type="InterPro" id="IPR021916">
    <property type="entry name" value="DUF3527"/>
</dbReference>
<evidence type="ECO:0000313" key="3">
    <source>
        <dbReference type="Proteomes" id="UP001642260"/>
    </source>
</evidence>
<dbReference type="PANTHER" id="PTHR31390:SF15">
    <property type="entry name" value="TUBBY C-TERMINAL DOMAIN-CONTAINING PROTEIN"/>
    <property type="match status" value="1"/>
</dbReference>
<feature type="region of interest" description="Disordered" evidence="1">
    <location>
        <begin position="1"/>
        <end position="31"/>
    </location>
</feature>
<accession>A0ABC8LTN4</accession>
<evidence type="ECO:0000313" key="2">
    <source>
        <dbReference type="EMBL" id="CAH8387195.1"/>
    </source>
</evidence>
<organism evidence="2 3">
    <name type="scientific">Eruca vesicaria subsp. sativa</name>
    <name type="common">Garden rocket</name>
    <name type="synonym">Eruca sativa</name>
    <dbReference type="NCBI Taxonomy" id="29727"/>
    <lineage>
        <taxon>Eukaryota</taxon>
        <taxon>Viridiplantae</taxon>
        <taxon>Streptophyta</taxon>
        <taxon>Embryophyta</taxon>
        <taxon>Tracheophyta</taxon>
        <taxon>Spermatophyta</taxon>
        <taxon>Magnoliopsida</taxon>
        <taxon>eudicotyledons</taxon>
        <taxon>Gunneridae</taxon>
        <taxon>Pentapetalae</taxon>
        <taxon>rosids</taxon>
        <taxon>malvids</taxon>
        <taxon>Brassicales</taxon>
        <taxon>Brassicaceae</taxon>
        <taxon>Brassiceae</taxon>
        <taxon>Eruca</taxon>
    </lineage>
</organism>
<dbReference type="Proteomes" id="UP001642260">
    <property type="component" value="Unassembled WGS sequence"/>
</dbReference>
<feature type="region of interest" description="Disordered" evidence="1">
    <location>
        <begin position="167"/>
        <end position="202"/>
    </location>
</feature>
<evidence type="ECO:0008006" key="4">
    <source>
        <dbReference type="Google" id="ProtNLM"/>
    </source>
</evidence>
<feature type="compositionally biased region" description="Basic and acidic residues" evidence="1">
    <location>
        <begin position="8"/>
        <end position="31"/>
    </location>
</feature>
<dbReference type="AlphaFoldDB" id="A0ABC8LTN4"/>
<dbReference type="Pfam" id="PF12043">
    <property type="entry name" value="DUF3527"/>
    <property type="match status" value="1"/>
</dbReference>
<keyword evidence="3" id="KW-1185">Reference proteome</keyword>
<comment type="caution">
    <text evidence="2">The sequence shown here is derived from an EMBL/GenBank/DDBJ whole genome shotgun (WGS) entry which is preliminary data.</text>
</comment>
<gene>
    <name evidence="2" type="ORF">ERUC_LOCUS39678</name>
</gene>
<dbReference type="EMBL" id="CAKOAT010741820">
    <property type="protein sequence ID" value="CAH8387195.1"/>
    <property type="molecule type" value="Genomic_DNA"/>
</dbReference>
<dbReference type="PANTHER" id="PTHR31390">
    <property type="entry name" value="EXPRESSED PROTEIN"/>
    <property type="match status" value="1"/>
</dbReference>
<sequence>MRQQRASKVHEDRYPSSHSRRALEHRGKDEFVKRDMLDPPRYLRRTEDIRGKALSFGVLDWKQLEKRKDTDSEGTKGGACCSYASSYAGSLELDLATGVVKRLELDGRHDDVQGQCSSPVKVMEMNQNSLEKPYLSVTSTKERHASPPNRRFSFSFSQMSRSFSTKESSSSGLALSSTSHASTKSGPLTFNNSGHVMKPKTDKNVPLTMEKKNQFSSRSHALLQFTLRKGISLYQFVVDNNNNNVLAATMKSSDSSRKSYTFYSIKEVKNKSGNWLGRHKNDHPFVHTIIGHVKTNFDSETYKSESVLVGVETKEELAAIVQTRNILQKQNTTTVILPSGSHTLPKDCNVPLTLLDRWKAGGSCDCGGWDIGCKLRVLSNDHYTKSQTSSSFQLFDDQERDEPVFKMVTHDHEFHSVEFVSSVSLMEAFFVALAVSSHQNWCEEEEEEAVLNRAGTLKRVASTKYVSNPPVSPIGRV</sequence>
<evidence type="ECO:0000256" key="1">
    <source>
        <dbReference type="SAM" id="MobiDB-lite"/>
    </source>
</evidence>
<protein>
    <recommendedName>
        <fullName evidence="4">DUF3527 domain protein</fullName>
    </recommendedName>
</protein>
<proteinExistence type="predicted"/>